<evidence type="ECO:0000259" key="2">
    <source>
        <dbReference type="Pfam" id="PF07741"/>
    </source>
</evidence>
<sequence>MLARASVENEATEDGKYDDSHGEDESETLSDIDDSDVDVYLHNEEEKHIKKMLWERVNRVYVTEQEAKEAVAAANKKTFEGNFGNCSEDLLAARELAASSASSAEAAAKSRKGMKHRRAREAKNIVPTQYAAEAIGQMSNEKKSLKSKVNLDRLEELFNDMVHPAMLVLPLSTAVHHYPLLLLLSSAATITCHRLSLVVCRRQLSVVLHR</sequence>
<name>A0AAN9NYH8_PHACN</name>
<proteinExistence type="predicted"/>
<feature type="region of interest" description="Disordered" evidence="1">
    <location>
        <begin position="1"/>
        <end position="35"/>
    </location>
</feature>
<evidence type="ECO:0000313" key="3">
    <source>
        <dbReference type="EMBL" id="KAK7377903.1"/>
    </source>
</evidence>
<feature type="compositionally biased region" description="Acidic residues" evidence="1">
    <location>
        <begin position="21"/>
        <end position="35"/>
    </location>
</feature>
<gene>
    <name evidence="3" type="ORF">VNO80_03337</name>
</gene>
<dbReference type="EMBL" id="JAYMYR010000002">
    <property type="protein sequence ID" value="KAK7377903.1"/>
    <property type="molecule type" value="Genomic_DNA"/>
</dbReference>
<dbReference type="Pfam" id="PF07741">
    <property type="entry name" value="BRF1"/>
    <property type="match status" value="1"/>
</dbReference>
<comment type="caution">
    <text evidence="3">The sequence shown here is derived from an EMBL/GenBank/DDBJ whole genome shotgun (WGS) entry which is preliminary data.</text>
</comment>
<reference evidence="3 4" key="1">
    <citation type="submission" date="2024-01" db="EMBL/GenBank/DDBJ databases">
        <title>The genomes of 5 underutilized Papilionoideae crops provide insights into root nodulation and disease resistanc.</title>
        <authorList>
            <person name="Jiang F."/>
        </authorList>
    </citation>
    <scope>NUCLEOTIDE SEQUENCE [LARGE SCALE GENOMIC DNA]</scope>
    <source>
        <strain evidence="3">JINMINGXINNONG_FW02</strain>
        <tissue evidence="3">Leaves</tissue>
    </source>
</reference>
<organism evidence="3 4">
    <name type="scientific">Phaseolus coccineus</name>
    <name type="common">Scarlet runner bean</name>
    <name type="synonym">Phaseolus multiflorus</name>
    <dbReference type="NCBI Taxonomy" id="3886"/>
    <lineage>
        <taxon>Eukaryota</taxon>
        <taxon>Viridiplantae</taxon>
        <taxon>Streptophyta</taxon>
        <taxon>Embryophyta</taxon>
        <taxon>Tracheophyta</taxon>
        <taxon>Spermatophyta</taxon>
        <taxon>Magnoliopsida</taxon>
        <taxon>eudicotyledons</taxon>
        <taxon>Gunneridae</taxon>
        <taxon>Pentapetalae</taxon>
        <taxon>rosids</taxon>
        <taxon>fabids</taxon>
        <taxon>Fabales</taxon>
        <taxon>Fabaceae</taxon>
        <taxon>Papilionoideae</taxon>
        <taxon>50 kb inversion clade</taxon>
        <taxon>NPAAA clade</taxon>
        <taxon>indigoferoid/millettioid clade</taxon>
        <taxon>Phaseoleae</taxon>
        <taxon>Phaseolus</taxon>
    </lineage>
</organism>
<dbReference type="Proteomes" id="UP001374584">
    <property type="component" value="Unassembled WGS sequence"/>
</dbReference>
<keyword evidence="4" id="KW-1185">Reference proteome</keyword>
<evidence type="ECO:0000313" key="4">
    <source>
        <dbReference type="Proteomes" id="UP001374584"/>
    </source>
</evidence>
<dbReference type="Gene3D" id="1.20.5.650">
    <property type="entry name" value="Single helix bin"/>
    <property type="match status" value="1"/>
</dbReference>
<dbReference type="InterPro" id="IPR011665">
    <property type="entry name" value="BRF1_TBP-bd_dom"/>
</dbReference>
<feature type="domain" description="Brf1 TBP-binding" evidence="2">
    <location>
        <begin position="30"/>
        <end position="159"/>
    </location>
</feature>
<evidence type="ECO:0000256" key="1">
    <source>
        <dbReference type="SAM" id="MobiDB-lite"/>
    </source>
</evidence>
<dbReference type="AlphaFoldDB" id="A0AAN9NYH8"/>
<accession>A0AAN9NYH8</accession>
<protein>
    <recommendedName>
        <fullName evidence="2">Brf1 TBP-binding domain-containing protein</fullName>
    </recommendedName>
</protein>